<name>A0ABP7IZG6_9ACTN</name>
<dbReference type="RefSeq" id="WP_344777779.1">
    <property type="nucleotide sequence ID" value="NZ_BAABAH010000015.1"/>
</dbReference>
<dbReference type="EMBL" id="BAABAH010000015">
    <property type="protein sequence ID" value="GAA3830295.1"/>
    <property type="molecule type" value="Genomic_DNA"/>
</dbReference>
<gene>
    <name evidence="1" type="ORF">GCM10022242_34640</name>
</gene>
<dbReference type="PANTHER" id="PTHR33361:SF2">
    <property type="entry name" value="DUF885 DOMAIN-CONTAINING PROTEIN"/>
    <property type="match status" value="1"/>
</dbReference>
<dbReference type="Pfam" id="PF05960">
    <property type="entry name" value="DUF885"/>
    <property type="match status" value="1"/>
</dbReference>
<sequence>MTENPGDIANLADEYQAFRYRQSPLWAHMTGEYSLAGSYTDVSRAAEDATIAEARSFAERAEAVEESALGEQERLSRAMLVWDATSTAEVSALRSAEYGANPIFGAQASLGTYFPKLSIPTAEVADAMVDKLGAIATYFTDLADRHRDGVDSGRTPAAFAVADTISQLDEWLSSPLDQDRLLAIAPTPEDVDRDALLTRMRTAVEERVRPAVATYRAVLRDEVLSRARDDERVGLVYLPGGEEAYATLTRYYTTTGLTPQEIHEIGLEQVASLAREYADLGPSAVGTDDVPSILAALRDDPALHHTDADEIVEASKAAMAKARAAMGDWFGRLPRSDCDVEATTSGAIAYYFRPALDGSRGGVFFMNVSEPEGWGRYEIESTSFHEGIPGHHLQIAIAQELEDLPDFRKTAFVTAYSEGWGLYTERLADQMGLYSSPLDRMGMLAADSMRACRLVVDTGMHAMGWSRQQAIDFMLANSEKSVGHATAEIDRYAVTPGQALSYMIGRLEILRIRSAAEARQGAGFDIKAFHDAVLESGALPLGLLAEHVAARLP</sequence>
<protein>
    <recommendedName>
        <fullName evidence="3">DUF885 domain-containing protein</fullName>
    </recommendedName>
</protein>
<keyword evidence="2" id="KW-1185">Reference proteome</keyword>
<dbReference type="Proteomes" id="UP001501821">
    <property type="component" value="Unassembled WGS sequence"/>
</dbReference>
<proteinExistence type="predicted"/>
<evidence type="ECO:0008006" key="3">
    <source>
        <dbReference type="Google" id="ProtNLM"/>
    </source>
</evidence>
<accession>A0ABP7IZG6</accession>
<evidence type="ECO:0000313" key="2">
    <source>
        <dbReference type="Proteomes" id="UP001501821"/>
    </source>
</evidence>
<dbReference type="PANTHER" id="PTHR33361">
    <property type="entry name" value="GLR0591 PROTEIN"/>
    <property type="match status" value="1"/>
</dbReference>
<evidence type="ECO:0000313" key="1">
    <source>
        <dbReference type="EMBL" id="GAA3830295.1"/>
    </source>
</evidence>
<reference evidence="2" key="1">
    <citation type="journal article" date="2019" name="Int. J. Syst. Evol. Microbiol.">
        <title>The Global Catalogue of Microorganisms (GCM) 10K type strain sequencing project: providing services to taxonomists for standard genome sequencing and annotation.</title>
        <authorList>
            <consortium name="The Broad Institute Genomics Platform"/>
            <consortium name="The Broad Institute Genome Sequencing Center for Infectious Disease"/>
            <person name="Wu L."/>
            <person name="Ma J."/>
        </authorList>
    </citation>
    <scope>NUCLEOTIDE SEQUENCE [LARGE SCALE GENOMIC DNA]</scope>
    <source>
        <strain evidence="2">JCM 16953</strain>
    </source>
</reference>
<dbReference type="InterPro" id="IPR010281">
    <property type="entry name" value="DUF885"/>
</dbReference>
<organism evidence="1 2">
    <name type="scientific">Nocardioides panacisoli</name>
    <dbReference type="NCBI Taxonomy" id="627624"/>
    <lineage>
        <taxon>Bacteria</taxon>
        <taxon>Bacillati</taxon>
        <taxon>Actinomycetota</taxon>
        <taxon>Actinomycetes</taxon>
        <taxon>Propionibacteriales</taxon>
        <taxon>Nocardioidaceae</taxon>
        <taxon>Nocardioides</taxon>
    </lineage>
</organism>
<comment type="caution">
    <text evidence="1">The sequence shown here is derived from an EMBL/GenBank/DDBJ whole genome shotgun (WGS) entry which is preliminary data.</text>
</comment>